<organism evidence="1">
    <name type="scientific">Rhizophora mucronata</name>
    <name type="common">Asiatic mangrove</name>
    <dbReference type="NCBI Taxonomy" id="61149"/>
    <lineage>
        <taxon>Eukaryota</taxon>
        <taxon>Viridiplantae</taxon>
        <taxon>Streptophyta</taxon>
        <taxon>Embryophyta</taxon>
        <taxon>Tracheophyta</taxon>
        <taxon>Spermatophyta</taxon>
        <taxon>Magnoliopsida</taxon>
        <taxon>eudicotyledons</taxon>
        <taxon>Gunneridae</taxon>
        <taxon>Pentapetalae</taxon>
        <taxon>rosids</taxon>
        <taxon>fabids</taxon>
        <taxon>Malpighiales</taxon>
        <taxon>Rhizophoraceae</taxon>
        <taxon>Rhizophora</taxon>
    </lineage>
</organism>
<dbReference type="AlphaFoldDB" id="A0A2P2Q3V3"/>
<dbReference type="EMBL" id="GGEC01081186">
    <property type="protein sequence ID" value="MBX61670.1"/>
    <property type="molecule type" value="Transcribed_RNA"/>
</dbReference>
<protein>
    <submittedName>
        <fullName evidence="1">Uncharacterized protein</fullName>
    </submittedName>
</protein>
<sequence length="70" mass="6966">MEVAEATIAATAVATVAVAVATVADTAADVIAAMVMVDLVTLGVEVATMAIGGIRSVCEGWFLVFCCGFA</sequence>
<accession>A0A2P2Q3V3</accession>
<proteinExistence type="predicted"/>
<evidence type="ECO:0000313" key="1">
    <source>
        <dbReference type="EMBL" id="MBX61670.1"/>
    </source>
</evidence>
<reference evidence="1" key="1">
    <citation type="submission" date="2018-02" db="EMBL/GenBank/DDBJ databases">
        <title>Rhizophora mucronata_Transcriptome.</title>
        <authorList>
            <person name="Meera S.P."/>
            <person name="Sreeshan A."/>
            <person name="Augustine A."/>
        </authorList>
    </citation>
    <scope>NUCLEOTIDE SEQUENCE</scope>
    <source>
        <tissue evidence="1">Leaf</tissue>
    </source>
</reference>
<name>A0A2P2Q3V3_RHIMU</name>